<reference evidence="9" key="1">
    <citation type="journal article" date="2023" name="G3 (Bethesda)">
        <title>Whole genome assemblies of Zophobas morio and Tenebrio molitor.</title>
        <authorList>
            <person name="Kaur S."/>
            <person name="Stinson S.A."/>
            <person name="diCenzo G.C."/>
        </authorList>
    </citation>
    <scope>NUCLEOTIDE SEQUENCE</scope>
    <source>
        <strain evidence="9">QUZm001</strain>
    </source>
</reference>
<proteinExistence type="predicted"/>
<feature type="region of interest" description="Disordered" evidence="5">
    <location>
        <begin position="174"/>
        <end position="197"/>
    </location>
</feature>
<evidence type="ECO:0000256" key="4">
    <source>
        <dbReference type="ARBA" id="ARBA00023136"/>
    </source>
</evidence>
<evidence type="ECO:0000259" key="8">
    <source>
        <dbReference type="PROSITE" id="PS50261"/>
    </source>
</evidence>
<dbReference type="PRINTS" id="PR00249">
    <property type="entry name" value="GPCRSECRETIN"/>
</dbReference>
<dbReference type="InterPro" id="IPR017981">
    <property type="entry name" value="GPCR_2-like_7TM"/>
</dbReference>
<dbReference type="EMBL" id="JALNTZ010000001">
    <property type="protein sequence ID" value="KAJ3665037.1"/>
    <property type="molecule type" value="Genomic_DNA"/>
</dbReference>
<keyword evidence="7" id="KW-0732">Signal</keyword>
<dbReference type="InterPro" id="IPR046338">
    <property type="entry name" value="GAIN_dom_sf"/>
</dbReference>
<dbReference type="SUPFAM" id="SSF81321">
    <property type="entry name" value="Family A G protein-coupled receptor-like"/>
    <property type="match status" value="1"/>
</dbReference>
<feature type="transmembrane region" description="Helical" evidence="6">
    <location>
        <begin position="634"/>
        <end position="658"/>
    </location>
</feature>
<feature type="transmembrane region" description="Helical" evidence="6">
    <location>
        <begin position="683"/>
        <end position="711"/>
    </location>
</feature>
<feature type="chain" id="PRO_5041344596" description="G-protein coupled receptors family 2 profile 2 domain-containing protein" evidence="7">
    <location>
        <begin position="29"/>
        <end position="845"/>
    </location>
</feature>
<accession>A0AA38J4Z1</accession>
<dbReference type="PROSITE" id="PS50261">
    <property type="entry name" value="G_PROTEIN_RECEP_F2_4"/>
    <property type="match status" value="1"/>
</dbReference>
<dbReference type="AlphaFoldDB" id="A0AA38J4Z1"/>
<dbReference type="PANTHER" id="PTHR47767:SF1">
    <property type="entry name" value="ADHESION G PROTEIN-COUPLED RECEPTOR G7"/>
    <property type="match status" value="1"/>
</dbReference>
<evidence type="ECO:0000313" key="9">
    <source>
        <dbReference type="EMBL" id="KAJ3665037.1"/>
    </source>
</evidence>
<evidence type="ECO:0000256" key="7">
    <source>
        <dbReference type="SAM" id="SignalP"/>
    </source>
</evidence>
<feature type="transmembrane region" description="Helical" evidence="6">
    <location>
        <begin position="567"/>
        <end position="584"/>
    </location>
</feature>
<keyword evidence="2 6" id="KW-0812">Transmembrane</keyword>
<dbReference type="PANTHER" id="PTHR47767">
    <property type="entry name" value="ADHESION G PROTEIN-COUPLED RECEPTOR G7"/>
    <property type="match status" value="1"/>
</dbReference>
<evidence type="ECO:0000256" key="6">
    <source>
        <dbReference type="SAM" id="Phobius"/>
    </source>
</evidence>
<name>A0AA38J4Z1_9CUCU</name>
<gene>
    <name evidence="9" type="ORF">Zmor_000553</name>
</gene>
<dbReference type="Gene3D" id="2.60.220.50">
    <property type="match status" value="1"/>
</dbReference>
<keyword evidence="4 6" id="KW-0472">Membrane</keyword>
<dbReference type="Proteomes" id="UP001168821">
    <property type="component" value="Unassembled WGS sequence"/>
</dbReference>
<organism evidence="9 10">
    <name type="scientific">Zophobas morio</name>
    <dbReference type="NCBI Taxonomy" id="2755281"/>
    <lineage>
        <taxon>Eukaryota</taxon>
        <taxon>Metazoa</taxon>
        <taxon>Ecdysozoa</taxon>
        <taxon>Arthropoda</taxon>
        <taxon>Hexapoda</taxon>
        <taxon>Insecta</taxon>
        <taxon>Pterygota</taxon>
        <taxon>Neoptera</taxon>
        <taxon>Endopterygota</taxon>
        <taxon>Coleoptera</taxon>
        <taxon>Polyphaga</taxon>
        <taxon>Cucujiformia</taxon>
        <taxon>Tenebrionidae</taxon>
        <taxon>Zophobas</taxon>
    </lineage>
</organism>
<evidence type="ECO:0000313" key="10">
    <source>
        <dbReference type="Proteomes" id="UP001168821"/>
    </source>
</evidence>
<dbReference type="Gene3D" id="1.20.1070.10">
    <property type="entry name" value="Rhodopsin 7-helix transmembrane proteins"/>
    <property type="match status" value="1"/>
</dbReference>
<dbReference type="GO" id="GO:0007166">
    <property type="term" value="P:cell surface receptor signaling pathway"/>
    <property type="evidence" value="ECO:0007669"/>
    <property type="project" value="InterPro"/>
</dbReference>
<dbReference type="GO" id="GO:0016020">
    <property type="term" value="C:membrane"/>
    <property type="evidence" value="ECO:0007669"/>
    <property type="project" value="UniProtKB-SubCell"/>
</dbReference>
<keyword evidence="3 6" id="KW-1133">Transmembrane helix</keyword>
<feature type="transmembrane region" description="Helical" evidence="6">
    <location>
        <begin position="757"/>
        <end position="778"/>
    </location>
</feature>
<evidence type="ECO:0000256" key="2">
    <source>
        <dbReference type="ARBA" id="ARBA00022692"/>
    </source>
</evidence>
<dbReference type="InterPro" id="IPR053066">
    <property type="entry name" value="ADGR_G7"/>
</dbReference>
<feature type="transmembrane region" description="Helical" evidence="6">
    <location>
        <begin position="732"/>
        <end position="751"/>
    </location>
</feature>
<sequence>MESVTERSTSTVIFILLWLTLLIQLNVTAQIQTNVDDIGTQSSFLRQTFSNSTTQDGDDARTRPTSITPIEYSTIVTPTPTPRDADITSATITLSTRITSEPTTLRSTETCPKLKFGNYTLPETPVGSWATPEGTVCLNKNGTLVQIHCLDNGVWNLSEGITCYERDTSSSTTTTTITTNITTPTTTPSPKPSVKTCPRKKIGEYTLPETTAGSWAIPEGVICLNANYTPVRVQCLRTGSWDLNSKIECPQENISDTTKELYEVLDESPVAALSTTNTIIKEKKSELKEIDIHFISQVLSKASEDGDVATNPETFIGTIDEIMSVNKSTLASSQLLLNATDTILYSLDQMLLKSGNISFQVSNLTLRTIDNNSRKIYGAMITENEEGRNFTLVKDNYEETLTNTDFDIAFVIPPETTNGAEFYFITIFYNDNLFQQKNPETVDSRIISILFPTDVVPENIKIYYKQLQNTSLQRQCDHWKYGIEKYEAISGRWSSDDDAQIFKEGYYLCEVNHTTHFGMLVSGSLSDNLVLDLITIFGSVLSLFAIIIIFLTALIFKQWRNKTTSKILLNVSLCLLLLIVLFIIADKVNRGPLCVVVGILLHYMVLAQFCWSLTISYSSYRKFHLVSNDHIKHVLVKFCGFSWGTPLIAVIATVVININTYDKSAVEKAEQNSSEICYPKDDFLTLGVCVPMTVILTVNAVIYILIAKNLLVTKLDIRKHQTKKSLSVQKSLILLFFMMGMTWTFGILVAFTKNTIFLYLFCSTATLHGFVIFLFYILDSTEIKQMWKKKLKQDEKNTSPLSLYVGTQTGLRPLIPSKSCYNVMVIVGIPNMIRPNFVPPRPSND</sequence>
<evidence type="ECO:0000256" key="5">
    <source>
        <dbReference type="SAM" id="MobiDB-lite"/>
    </source>
</evidence>
<keyword evidence="10" id="KW-1185">Reference proteome</keyword>
<comment type="subcellular location">
    <subcellularLocation>
        <location evidence="1">Membrane</location>
        <topology evidence="1">Multi-pass membrane protein</topology>
    </subcellularLocation>
</comment>
<dbReference type="CDD" id="cd15040">
    <property type="entry name" value="7tmB2_Adhesion"/>
    <property type="match status" value="1"/>
</dbReference>
<feature type="transmembrane region" description="Helical" evidence="6">
    <location>
        <begin position="529"/>
        <end position="555"/>
    </location>
</feature>
<protein>
    <recommendedName>
        <fullName evidence="8">G-protein coupled receptors family 2 profile 2 domain-containing protein</fullName>
    </recommendedName>
</protein>
<dbReference type="Pfam" id="PF00002">
    <property type="entry name" value="7tm_2"/>
    <property type="match status" value="1"/>
</dbReference>
<feature type="signal peptide" evidence="7">
    <location>
        <begin position="1"/>
        <end position="28"/>
    </location>
</feature>
<dbReference type="GO" id="GO:0004930">
    <property type="term" value="F:G protein-coupled receptor activity"/>
    <property type="evidence" value="ECO:0007669"/>
    <property type="project" value="InterPro"/>
</dbReference>
<feature type="compositionally biased region" description="Low complexity" evidence="5">
    <location>
        <begin position="174"/>
        <end position="196"/>
    </location>
</feature>
<feature type="transmembrane region" description="Helical" evidence="6">
    <location>
        <begin position="590"/>
        <end position="613"/>
    </location>
</feature>
<evidence type="ECO:0000256" key="3">
    <source>
        <dbReference type="ARBA" id="ARBA00022989"/>
    </source>
</evidence>
<feature type="domain" description="G-protein coupled receptors family 2 profile 2" evidence="8">
    <location>
        <begin position="531"/>
        <end position="780"/>
    </location>
</feature>
<dbReference type="InterPro" id="IPR000832">
    <property type="entry name" value="GPCR_2_secretin-like"/>
</dbReference>
<comment type="caution">
    <text evidence="9">The sequence shown here is derived from an EMBL/GenBank/DDBJ whole genome shotgun (WGS) entry which is preliminary data.</text>
</comment>
<evidence type="ECO:0000256" key="1">
    <source>
        <dbReference type="ARBA" id="ARBA00004141"/>
    </source>
</evidence>